<keyword evidence="3" id="KW-1185">Reference proteome</keyword>
<dbReference type="NCBIfam" id="NF033860">
    <property type="entry name" value="Wzy_O6_O28"/>
    <property type="match status" value="1"/>
</dbReference>
<reference evidence="2 3" key="1">
    <citation type="submission" date="2018-10" db="EMBL/GenBank/DDBJ databases">
        <title>Genomic Encyclopedia of Archaeal and Bacterial Type Strains, Phase II (KMG-II): from individual species to whole genera.</title>
        <authorList>
            <person name="Goeker M."/>
        </authorList>
    </citation>
    <scope>NUCLEOTIDE SEQUENCE [LARGE SCALE GENOMIC DNA]</scope>
    <source>
        <strain evidence="2 3">DSM 15149</strain>
    </source>
</reference>
<organism evidence="2 3">
    <name type="scientific">Photorhabdus asymbiotica</name>
    <dbReference type="NCBI Taxonomy" id="291112"/>
    <lineage>
        <taxon>Bacteria</taxon>
        <taxon>Pseudomonadati</taxon>
        <taxon>Pseudomonadota</taxon>
        <taxon>Gammaproteobacteria</taxon>
        <taxon>Enterobacterales</taxon>
        <taxon>Morganellaceae</taxon>
        <taxon>Photorhabdus</taxon>
    </lineage>
</organism>
<name>A0ABX9SQE6_9GAMM</name>
<evidence type="ECO:0000313" key="3">
    <source>
        <dbReference type="Proteomes" id="UP000280955"/>
    </source>
</evidence>
<feature type="transmembrane region" description="Helical" evidence="1">
    <location>
        <begin position="191"/>
        <end position="212"/>
    </location>
</feature>
<accession>A0ABX9SQE6</accession>
<feature type="transmembrane region" description="Helical" evidence="1">
    <location>
        <begin position="129"/>
        <end position="146"/>
    </location>
</feature>
<gene>
    <name evidence="2" type="ORF">BDD30_2398</name>
</gene>
<dbReference type="RefSeq" id="WP_015836400.1">
    <property type="nucleotide sequence ID" value="NC_012962.1"/>
</dbReference>
<dbReference type="EMBL" id="RBLJ01000002">
    <property type="protein sequence ID" value="RKS60248.1"/>
    <property type="molecule type" value="Genomic_DNA"/>
</dbReference>
<evidence type="ECO:0000256" key="1">
    <source>
        <dbReference type="SAM" id="Phobius"/>
    </source>
</evidence>
<feature type="transmembrane region" description="Helical" evidence="1">
    <location>
        <begin position="89"/>
        <end position="109"/>
    </location>
</feature>
<evidence type="ECO:0000313" key="2">
    <source>
        <dbReference type="EMBL" id="RKS60248.1"/>
    </source>
</evidence>
<dbReference type="Proteomes" id="UP000280955">
    <property type="component" value="Unassembled WGS sequence"/>
</dbReference>
<feature type="transmembrane region" description="Helical" evidence="1">
    <location>
        <begin position="158"/>
        <end position="179"/>
    </location>
</feature>
<protein>
    <recommendedName>
        <fullName evidence="4">Wzy</fullName>
    </recommendedName>
</protein>
<feature type="transmembrane region" description="Helical" evidence="1">
    <location>
        <begin position="333"/>
        <end position="355"/>
    </location>
</feature>
<keyword evidence="1" id="KW-0812">Transmembrane</keyword>
<feature type="transmembrane region" description="Helical" evidence="1">
    <location>
        <begin position="385"/>
        <end position="406"/>
    </location>
</feature>
<feature type="transmembrane region" description="Helical" evidence="1">
    <location>
        <begin position="9"/>
        <end position="26"/>
    </location>
</feature>
<evidence type="ECO:0008006" key="4">
    <source>
        <dbReference type="Google" id="ProtNLM"/>
    </source>
</evidence>
<proteinExistence type="predicted"/>
<feature type="transmembrane region" description="Helical" evidence="1">
    <location>
        <begin position="46"/>
        <end position="69"/>
    </location>
</feature>
<comment type="caution">
    <text evidence="2">The sequence shown here is derived from an EMBL/GenBank/DDBJ whole genome shotgun (WGS) entry which is preliminary data.</text>
</comment>
<keyword evidence="1" id="KW-0472">Membrane</keyword>
<keyword evidence="1" id="KW-1133">Transmembrane helix</keyword>
<sequence length="414" mass="49408">MRDKNYRTLWLFIYILINIVSTIIILSSDKLMGDVNGKKSHDSGLIIISSLSIITSYIIILYFIFELYLKVKIKPLYPFLTHPNNSKYISNKIGFLIFILQVFFLIYSIYNGHNSSEVNIENNKNIWRIFWIFIPIDMLVFIYYGYFRGSKYFRLNIFLWLISNIIRGWSGPLLIIIFMEGLNYYKKKNFSIIKLLFIILLIILLYPFIFILKMNFRLTTEGILSIHFFHDFISSLTINNYFTIVYEGFYNLIGRIQLISMLSETIRYSGYIEHAMENNQFRSFWADGLHGIIYDHLVYGFKRDNIGTYITTTDIFSHFKTDRQWNTNISYPAWFFISPVLSIYYIIFTLSLLWLSMFLVKKINLTYDAKNILWLSWLIYVMPPWWGTFTTYCYALFLFLFLLAIIRKLSTIVL</sequence>